<dbReference type="GO" id="GO:0005634">
    <property type="term" value="C:nucleus"/>
    <property type="evidence" value="ECO:0007669"/>
    <property type="project" value="UniProtKB-SubCell"/>
</dbReference>
<keyword evidence="14" id="KW-1185">Reference proteome</keyword>
<protein>
    <recommendedName>
        <fullName evidence="3 6">DNA damage-binding protein 1</fullName>
    </recommendedName>
    <alternativeName>
        <fullName evidence="5 6">Damage-specific DNA-binding protein 1</fullName>
    </alternativeName>
</protein>
<dbReference type="SUPFAM" id="SSF50998">
    <property type="entry name" value="Quinoprotein alcohol dehydrogenase-like"/>
    <property type="match status" value="1"/>
</dbReference>
<keyword evidence="6" id="KW-0234">DNA repair</keyword>
<dbReference type="Proteomes" id="UP000681722">
    <property type="component" value="Unassembled WGS sequence"/>
</dbReference>
<evidence type="ECO:0000256" key="3">
    <source>
        <dbReference type="ARBA" id="ARBA00014577"/>
    </source>
</evidence>
<evidence type="ECO:0000313" key="14">
    <source>
        <dbReference type="Proteomes" id="UP000663829"/>
    </source>
</evidence>
<evidence type="ECO:0000256" key="2">
    <source>
        <dbReference type="ARBA" id="ARBA00007453"/>
    </source>
</evidence>
<evidence type="ECO:0000313" key="13">
    <source>
        <dbReference type="EMBL" id="CAF3763720.1"/>
    </source>
</evidence>
<dbReference type="GO" id="GO:0043161">
    <property type="term" value="P:proteasome-mediated ubiquitin-dependent protein catabolic process"/>
    <property type="evidence" value="ECO:0007669"/>
    <property type="project" value="UniProtKB-UniRule"/>
</dbReference>
<dbReference type="GO" id="GO:0006281">
    <property type="term" value="P:DNA repair"/>
    <property type="evidence" value="ECO:0007669"/>
    <property type="project" value="UniProtKB-KW"/>
</dbReference>
<dbReference type="Proteomes" id="UP000677228">
    <property type="component" value="Unassembled WGS sequence"/>
</dbReference>
<dbReference type="InterPro" id="IPR015943">
    <property type="entry name" value="WD40/YVTN_repeat-like_dom_sf"/>
</dbReference>
<evidence type="ECO:0000313" key="11">
    <source>
        <dbReference type="EMBL" id="CAF0991836.1"/>
    </source>
</evidence>
<dbReference type="Pfam" id="PF10433">
    <property type="entry name" value="Beta-prop_RSE1_1st"/>
    <property type="match status" value="1"/>
</dbReference>
<dbReference type="OrthoDB" id="433457at2759"/>
<evidence type="ECO:0000256" key="1">
    <source>
        <dbReference type="ARBA" id="ARBA00004123"/>
    </source>
</evidence>
<dbReference type="GO" id="GO:0016567">
    <property type="term" value="P:protein ubiquitination"/>
    <property type="evidence" value="ECO:0007669"/>
    <property type="project" value="UniProtKB-UniRule"/>
</dbReference>
<evidence type="ECO:0000259" key="7">
    <source>
        <dbReference type="Pfam" id="PF03178"/>
    </source>
</evidence>
<evidence type="ECO:0000259" key="8">
    <source>
        <dbReference type="Pfam" id="PF10433"/>
    </source>
</evidence>
<dbReference type="EMBL" id="CAJOBC010003029">
    <property type="protein sequence ID" value="CAF3763720.1"/>
    <property type="molecule type" value="Genomic_DNA"/>
</dbReference>
<dbReference type="GO" id="GO:0003676">
    <property type="term" value="F:nucleic acid binding"/>
    <property type="evidence" value="ECO:0007669"/>
    <property type="project" value="InterPro"/>
</dbReference>
<dbReference type="SUPFAM" id="SSF50969">
    <property type="entry name" value="YVTN repeat-like/Quinoprotein amine dehydrogenase"/>
    <property type="match status" value="1"/>
</dbReference>
<dbReference type="Proteomes" id="UP000682733">
    <property type="component" value="Unassembled WGS sequence"/>
</dbReference>
<dbReference type="EMBL" id="CAJNOQ010003030">
    <property type="protein sequence ID" value="CAF0991836.1"/>
    <property type="molecule type" value="Genomic_DNA"/>
</dbReference>
<comment type="caution">
    <text evidence="11">The sequence shown here is derived from an EMBL/GenBank/DDBJ whole genome shotgun (WGS) entry which is preliminary data.</text>
</comment>
<evidence type="ECO:0000256" key="5">
    <source>
        <dbReference type="ARBA" id="ARBA00031668"/>
    </source>
</evidence>
<comment type="subunit">
    <text evidence="6">Component of the UV-DDB complex.</text>
</comment>
<evidence type="ECO:0000313" key="12">
    <source>
        <dbReference type="EMBL" id="CAF3580333.1"/>
    </source>
</evidence>
<evidence type="ECO:0000313" key="10">
    <source>
        <dbReference type="EMBL" id="CAF0797251.1"/>
    </source>
</evidence>
<dbReference type="InterPro" id="IPR058543">
    <property type="entry name" value="Beta-prop_RSE1/DDB1/CPSF1_2nd"/>
</dbReference>
<dbReference type="Pfam" id="PF03178">
    <property type="entry name" value="CPSF_A"/>
    <property type="match status" value="1"/>
</dbReference>
<evidence type="ECO:0000256" key="6">
    <source>
        <dbReference type="RuleBase" id="RU368023"/>
    </source>
</evidence>
<dbReference type="Gene3D" id="1.10.150.910">
    <property type="match status" value="1"/>
</dbReference>
<organism evidence="11 14">
    <name type="scientific">Didymodactylos carnosus</name>
    <dbReference type="NCBI Taxonomy" id="1234261"/>
    <lineage>
        <taxon>Eukaryota</taxon>
        <taxon>Metazoa</taxon>
        <taxon>Spiralia</taxon>
        <taxon>Gnathifera</taxon>
        <taxon>Rotifera</taxon>
        <taxon>Eurotatoria</taxon>
        <taxon>Bdelloidea</taxon>
        <taxon>Philodinida</taxon>
        <taxon>Philodinidae</taxon>
        <taxon>Didymodactylos</taxon>
    </lineage>
</organism>
<dbReference type="InterPro" id="IPR004871">
    <property type="entry name" value="RSE1/DDB1/CPSF1_C"/>
</dbReference>
<dbReference type="InterPro" id="IPR011047">
    <property type="entry name" value="Quinoprotein_ADH-like_sf"/>
</dbReference>
<dbReference type="Pfam" id="PF23726">
    <property type="entry name" value="Beta-prop_RSE1_2nd"/>
    <property type="match status" value="1"/>
</dbReference>
<comment type="function">
    <text evidence="6">Component of complexes involved in DNA repair and protein ubiquitination. May play a role in the regulation of the circadian clock.</text>
</comment>
<dbReference type="InterPro" id="IPR011044">
    <property type="entry name" value="Quino_amine_DH_bsu"/>
</dbReference>
<dbReference type="Proteomes" id="UP000663829">
    <property type="component" value="Unassembled WGS sequence"/>
</dbReference>
<feature type="domain" description="RSE1/DDB1/CPSF1 C-terminal" evidence="7">
    <location>
        <begin position="807"/>
        <end position="1117"/>
    </location>
</feature>
<comment type="domain">
    <text evidence="6">The core of the protein consists of three WD40 beta-propeller domains.</text>
</comment>
<keyword evidence="4 6" id="KW-0539">Nucleus</keyword>
<keyword evidence="6" id="KW-0227">DNA damage</keyword>
<feature type="domain" description="RSE1/DDB1/CPSF1 first beta-propeller" evidence="8">
    <location>
        <begin position="16"/>
        <end position="363"/>
    </location>
</feature>
<evidence type="ECO:0000259" key="9">
    <source>
        <dbReference type="Pfam" id="PF23726"/>
    </source>
</evidence>
<dbReference type="PANTHER" id="PTHR10644">
    <property type="entry name" value="DNA REPAIR/RNA PROCESSING CPSF FAMILY"/>
    <property type="match status" value="1"/>
</dbReference>
<comment type="subcellular location">
    <subcellularLocation>
        <location evidence="1 6">Nucleus</location>
    </subcellularLocation>
</comment>
<name>A0A814G4Z9_9BILA</name>
<dbReference type="Gene3D" id="2.130.10.10">
    <property type="entry name" value="YVTN repeat-like/Quinoprotein amine dehydrogenase"/>
    <property type="match status" value="3"/>
</dbReference>
<dbReference type="EMBL" id="CAJOBA010001168">
    <property type="protein sequence ID" value="CAF3580333.1"/>
    <property type="molecule type" value="Genomic_DNA"/>
</dbReference>
<dbReference type="InterPro" id="IPR018846">
    <property type="entry name" value="Beta-prop_RSE1/DDB1/CPSF1_1st"/>
</dbReference>
<evidence type="ECO:0000256" key="4">
    <source>
        <dbReference type="ARBA" id="ARBA00023242"/>
    </source>
</evidence>
<feature type="domain" description="RSE1/DDB1/CPSF1 second beta-propeller" evidence="9">
    <location>
        <begin position="406"/>
        <end position="730"/>
    </location>
</feature>
<reference evidence="11" key="1">
    <citation type="submission" date="2021-02" db="EMBL/GenBank/DDBJ databases">
        <authorList>
            <person name="Nowell W R."/>
        </authorList>
    </citation>
    <scope>NUCLEOTIDE SEQUENCE</scope>
</reference>
<sequence length="1156" mass="130870">MAAANYIVTVQRPTAVTAVTIGHFTSSTDLNLLVAKNTHFEIYLMSSEGLKLVKDVCIYGRIAIMKCFRPPQSNKDVVFIYTEKHHGMILDCKKSANDQYDIITKCHGILKDFIKLPIRAILCAIDAKHGIIVLRIVEGLLKLIYLKDSTKELSKTMESYNVKVDEQNIIDLQFLPGYQKPTFALIHSCHPDSEYQQNNKFFFKTYQIEMKDKDISKTSWKQEIDISEPAIIIPGEDSCIVIGRNAVALYKENDRPLELELPLLDNKVTGIIGHCSIDPNGGRYLLSDWCGKLYLLVLECEKKNGSLIVTDMKLNLLGETSVSENIIYLDNGVAFIGSRSGDSQLIRLLPEPRNGSHLEILESYTNLGPILDMCIVDIERQGRQLVTCSGFSKDSSLRIVRTGIGIQEHASIDLRNIKGIWSLKISSKWDNYLVISFFEQTRMFYLQNDEVEEVELTGFDFQHQTLLCSNIIADQILQITTHSIRLIGNNGKDLIVEWKNSNQNNEITVSTCNATQCLCAIGNELHYFEIGQSTFTEISKCTLPYNIACMDVTPVNYNEERSNLCVIGLWTHISVWTLRLPTLEVQHKEPLTNGRDTDRYTLPRTVIMVSFDSQPYVVVSLADGPIIYFLLDVEQGLLYERKKVSLGTKPTTLTLCRNETATNDSTHHQQQRTVLFACSDRPSVIYSSNQKLMFSCVNLHEVICMCSFNSELYGSSLTLVTENGVVIGKIDDMQKLHIGTINLGEPVRRIAYHEEEKSYVILTQSTELFHSDRVIPISQHAHQTIDCPTKIKTIKEKTQHPIDQQDNIVILDQHTLEARVSIKLLSHEEGMSVCILNFTDEINMSYIIVGTAIVYEDELEQKMGRLLVFHYNDGKINFVTEKDINAPPHTMAKFNGKLIVGIGNSIHLYNFSPNNQELVLITQYTGYFETLQLKIKDDFVLFCDMMKSLTVLRYNLVENKFEEIAHDGHPLWTMACEVIDDDTFICSEDASNLISCHKDSGSTKESERKQLKELGFYHLGETINVFCPGSLITQQSAQSSIPLQSCILMAAISGYIGLLIQLTPHLYQILMALQLQLAKLPSVGKIDHATWRAFESEMHTDVSCGFIDGDLIELYLDLSKDMKQDVIRNLRGENNVELHTTVDELVKAIEELSRIH</sequence>
<dbReference type="AlphaFoldDB" id="A0A814G4Z9"/>
<proteinExistence type="inferred from homology"/>
<gene>
    <name evidence="11" type="ORF">GPM918_LOCUS13294</name>
    <name evidence="10" type="ORF">OVA965_LOCUS4452</name>
    <name evidence="13" type="ORF">SRO942_LOCUS13292</name>
    <name evidence="12" type="ORF">TMI583_LOCUS4450</name>
</gene>
<dbReference type="EMBL" id="CAJNOK010001168">
    <property type="protein sequence ID" value="CAF0797251.1"/>
    <property type="molecule type" value="Genomic_DNA"/>
</dbReference>
<accession>A0A814G4Z9</accession>
<dbReference type="InterPro" id="IPR050358">
    <property type="entry name" value="RSE1/DDB1/CFT1"/>
</dbReference>
<comment type="similarity">
    <text evidence="2 6">Belongs to the DDB1 family.</text>
</comment>
<comment type="pathway">
    <text evidence="6">Protein modification; protein ubiquitination.</text>
</comment>